<reference evidence="8" key="1">
    <citation type="submission" date="2023-03" db="EMBL/GenBank/DDBJ databases">
        <title>Andean soil-derived lignocellulolytic bacterial consortium as a source of novel taxa and putative plastic-active enzymes.</title>
        <authorList>
            <person name="Diaz-Garcia L."/>
            <person name="Chuvochina M."/>
            <person name="Feuerriegel G."/>
            <person name="Bunk B."/>
            <person name="Sproer C."/>
            <person name="Streit W.R."/>
            <person name="Rodriguez L.M."/>
            <person name="Overmann J."/>
            <person name="Jimenez D.J."/>
        </authorList>
    </citation>
    <scope>NUCLEOTIDE SEQUENCE</scope>
    <source>
        <strain evidence="8">MAG 7</strain>
    </source>
</reference>
<organism evidence="8 9">
    <name type="scientific">Candidatus Pseudobacter hemicellulosilyticus</name>
    <dbReference type="NCBI Taxonomy" id="3121375"/>
    <lineage>
        <taxon>Bacteria</taxon>
        <taxon>Pseudomonadati</taxon>
        <taxon>Bacteroidota</taxon>
        <taxon>Chitinophagia</taxon>
        <taxon>Chitinophagales</taxon>
        <taxon>Chitinophagaceae</taxon>
        <taxon>Pseudobacter</taxon>
    </lineage>
</organism>
<dbReference type="PANTHER" id="PTHR36115">
    <property type="entry name" value="PROLINE-RICH ANTIGEN HOMOLOG-RELATED"/>
    <property type="match status" value="1"/>
</dbReference>
<evidence type="ECO:0000256" key="4">
    <source>
        <dbReference type="ARBA" id="ARBA00022989"/>
    </source>
</evidence>
<dbReference type="AlphaFoldDB" id="A0AAJ6BHE3"/>
<dbReference type="EMBL" id="CP119311">
    <property type="protein sequence ID" value="WEK37128.1"/>
    <property type="molecule type" value="Genomic_DNA"/>
</dbReference>
<dbReference type="InterPro" id="IPR010432">
    <property type="entry name" value="RDD"/>
</dbReference>
<comment type="subcellular location">
    <subcellularLocation>
        <location evidence="1">Cell membrane</location>
        <topology evidence="1">Multi-pass membrane protein</topology>
    </subcellularLocation>
</comment>
<evidence type="ECO:0000256" key="2">
    <source>
        <dbReference type="ARBA" id="ARBA00022475"/>
    </source>
</evidence>
<feature type="transmembrane region" description="Helical" evidence="6">
    <location>
        <begin position="79"/>
        <end position="96"/>
    </location>
</feature>
<evidence type="ECO:0000313" key="8">
    <source>
        <dbReference type="EMBL" id="WEK37128.1"/>
    </source>
</evidence>
<dbReference type="Pfam" id="PF06271">
    <property type="entry name" value="RDD"/>
    <property type="match status" value="1"/>
</dbReference>
<keyword evidence="4 6" id="KW-1133">Transmembrane helix</keyword>
<dbReference type="PANTHER" id="PTHR36115:SF4">
    <property type="entry name" value="MEMBRANE PROTEIN"/>
    <property type="match status" value="1"/>
</dbReference>
<feature type="transmembrane region" description="Helical" evidence="6">
    <location>
        <begin position="37"/>
        <end position="59"/>
    </location>
</feature>
<keyword evidence="2" id="KW-1003">Cell membrane</keyword>
<gene>
    <name evidence="8" type="ORF">P0Y53_06410</name>
</gene>
<feature type="domain" description="RDD" evidence="7">
    <location>
        <begin position="28"/>
        <end position="133"/>
    </location>
</feature>
<evidence type="ECO:0000256" key="6">
    <source>
        <dbReference type="SAM" id="Phobius"/>
    </source>
</evidence>
<evidence type="ECO:0000256" key="3">
    <source>
        <dbReference type="ARBA" id="ARBA00022692"/>
    </source>
</evidence>
<protein>
    <submittedName>
        <fullName evidence="8">RDD family protein</fullName>
    </submittedName>
</protein>
<proteinExistence type="predicted"/>
<dbReference type="InterPro" id="IPR051791">
    <property type="entry name" value="Pra-immunoreactive"/>
</dbReference>
<accession>A0AAJ6BHE3</accession>
<dbReference type="GO" id="GO:0005886">
    <property type="term" value="C:plasma membrane"/>
    <property type="evidence" value="ECO:0007669"/>
    <property type="project" value="UniProtKB-SubCell"/>
</dbReference>
<evidence type="ECO:0000259" key="7">
    <source>
        <dbReference type="Pfam" id="PF06271"/>
    </source>
</evidence>
<evidence type="ECO:0000313" key="9">
    <source>
        <dbReference type="Proteomes" id="UP001220610"/>
    </source>
</evidence>
<keyword evidence="5 6" id="KW-0472">Membrane</keyword>
<evidence type="ECO:0000256" key="1">
    <source>
        <dbReference type="ARBA" id="ARBA00004651"/>
    </source>
</evidence>
<dbReference type="Proteomes" id="UP001220610">
    <property type="component" value="Chromosome"/>
</dbReference>
<name>A0AAJ6BHE3_9BACT</name>
<keyword evidence="3 6" id="KW-0812">Transmembrane</keyword>
<sequence>MENTIQPTNPTEDLLQDIEQEVYVPEFASTGARLANYLIDIVCFYIVYLGGLILVLSIAPADSSFSLFFQNINPWMDRLLTLLSYGCFMFLVEGFGKGRTLGKLITGTKAMHRDYPTFGWSDAFRRGMARMIPFDQLTGLTGHPWHDTLTQTMVVKVR</sequence>
<evidence type="ECO:0000256" key="5">
    <source>
        <dbReference type="ARBA" id="ARBA00023136"/>
    </source>
</evidence>